<organism evidence="1 2">
    <name type="scientific">Brassicogethes aeneus</name>
    <name type="common">Rape pollen beetle</name>
    <name type="synonym">Meligethes aeneus</name>
    <dbReference type="NCBI Taxonomy" id="1431903"/>
    <lineage>
        <taxon>Eukaryota</taxon>
        <taxon>Metazoa</taxon>
        <taxon>Ecdysozoa</taxon>
        <taxon>Arthropoda</taxon>
        <taxon>Hexapoda</taxon>
        <taxon>Insecta</taxon>
        <taxon>Pterygota</taxon>
        <taxon>Neoptera</taxon>
        <taxon>Endopterygota</taxon>
        <taxon>Coleoptera</taxon>
        <taxon>Polyphaga</taxon>
        <taxon>Cucujiformia</taxon>
        <taxon>Nitidulidae</taxon>
        <taxon>Meligethinae</taxon>
        <taxon>Brassicogethes</taxon>
    </lineage>
</organism>
<name>A0A9P0FMV1_BRAAE</name>
<accession>A0A9P0FMV1</accession>
<dbReference type="Proteomes" id="UP001154078">
    <property type="component" value="Chromosome 7"/>
</dbReference>
<dbReference type="EMBL" id="OV121138">
    <property type="protein sequence ID" value="CAH0560544.1"/>
    <property type="molecule type" value="Genomic_DNA"/>
</dbReference>
<evidence type="ECO:0008006" key="3">
    <source>
        <dbReference type="Google" id="ProtNLM"/>
    </source>
</evidence>
<dbReference type="GO" id="GO:0003676">
    <property type="term" value="F:nucleic acid binding"/>
    <property type="evidence" value="ECO:0007669"/>
    <property type="project" value="InterPro"/>
</dbReference>
<dbReference type="GO" id="GO:0008270">
    <property type="term" value="F:zinc ion binding"/>
    <property type="evidence" value="ECO:0007669"/>
    <property type="project" value="InterPro"/>
</dbReference>
<evidence type="ECO:0000313" key="1">
    <source>
        <dbReference type="EMBL" id="CAH0560544.1"/>
    </source>
</evidence>
<evidence type="ECO:0000313" key="2">
    <source>
        <dbReference type="Proteomes" id="UP001154078"/>
    </source>
</evidence>
<gene>
    <name evidence="1" type="ORF">MELIAE_LOCUS10279</name>
</gene>
<sequence>MTAALKHQKRDRGLSAENWAILQGSAGDDKFPQHRGIPNIGVPCADRHTILVLNAPSVDPRTAQHQDHRGWQKCSTCKKMGHITDDCWYKEKTVQEVKSLRQVRNDLYKVDLVKGKITYKGYFETGNRQLSILNNNKNALSTL</sequence>
<reference evidence="1" key="1">
    <citation type="submission" date="2021-12" db="EMBL/GenBank/DDBJ databases">
        <authorList>
            <person name="King R."/>
        </authorList>
    </citation>
    <scope>NUCLEOTIDE SEQUENCE</scope>
</reference>
<keyword evidence="2" id="KW-1185">Reference proteome</keyword>
<protein>
    <recommendedName>
        <fullName evidence="3">CCHC-type domain-containing protein</fullName>
    </recommendedName>
</protein>
<proteinExistence type="predicted"/>
<dbReference type="AlphaFoldDB" id="A0A9P0FMV1"/>
<dbReference type="InterPro" id="IPR036875">
    <property type="entry name" value="Znf_CCHC_sf"/>
</dbReference>
<dbReference type="SUPFAM" id="SSF57756">
    <property type="entry name" value="Retrovirus zinc finger-like domains"/>
    <property type="match status" value="1"/>
</dbReference>